<sequence length="74" mass="7861">MDLKTYLETANVRQAEFAEKAKTTPATVSRLVAGTLRPALDLAHRIEDATGGKVPTEVWLKASARPTKPASAAA</sequence>
<dbReference type="RefSeq" id="WP_017499704.1">
    <property type="nucleotide sequence ID" value="NZ_LSTR01000049.1"/>
</dbReference>
<proteinExistence type="predicted"/>
<dbReference type="CDD" id="cd00093">
    <property type="entry name" value="HTH_XRE"/>
    <property type="match status" value="1"/>
</dbReference>
<name>A0A177JLU0_SPHYA</name>
<dbReference type="InterPro" id="IPR010982">
    <property type="entry name" value="Lambda_DNA-bd_dom_sf"/>
</dbReference>
<evidence type="ECO:0000313" key="2">
    <source>
        <dbReference type="EMBL" id="OAH41867.1"/>
    </source>
</evidence>
<dbReference type="Proteomes" id="UP000077262">
    <property type="component" value="Unassembled WGS sequence"/>
</dbReference>
<evidence type="ECO:0000313" key="3">
    <source>
        <dbReference type="Proteomes" id="UP000077262"/>
    </source>
</evidence>
<dbReference type="AlphaFoldDB" id="A0A177JLU0"/>
<dbReference type="EMBL" id="LSTR01000049">
    <property type="protein sequence ID" value="OAH41867.1"/>
    <property type="molecule type" value="Genomic_DNA"/>
</dbReference>
<dbReference type="SMART" id="SM00530">
    <property type="entry name" value="HTH_XRE"/>
    <property type="match status" value="1"/>
</dbReference>
<reference evidence="2 3" key="1">
    <citation type="submission" date="2016-02" db="EMBL/GenBank/DDBJ databases">
        <authorList>
            <person name="Wen L."/>
            <person name="He K."/>
            <person name="Yang H."/>
        </authorList>
    </citation>
    <scope>NUCLEOTIDE SEQUENCE [LARGE SCALE GENOMIC DNA]</scope>
    <source>
        <strain evidence="2 3">CD09_2</strain>
    </source>
</reference>
<dbReference type="SUPFAM" id="SSF47413">
    <property type="entry name" value="lambda repressor-like DNA-binding domains"/>
    <property type="match status" value="1"/>
</dbReference>
<protein>
    <recommendedName>
        <fullName evidence="1">HTH cro/C1-type domain-containing protein</fullName>
    </recommendedName>
</protein>
<dbReference type="GO" id="GO:0003677">
    <property type="term" value="F:DNA binding"/>
    <property type="evidence" value="ECO:0007669"/>
    <property type="project" value="InterPro"/>
</dbReference>
<accession>A0A177JLU0</accession>
<dbReference type="InterPro" id="IPR001387">
    <property type="entry name" value="Cro/C1-type_HTH"/>
</dbReference>
<dbReference type="Pfam" id="PF01381">
    <property type="entry name" value="HTH_3"/>
    <property type="match status" value="1"/>
</dbReference>
<organism evidence="2 3">
    <name type="scientific">Sphingobium yanoikuyae</name>
    <name type="common">Sphingomonas yanoikuyae</name>
    <dbReference type="NCBI Taxonomy" id="13690"/>
    <lineage>
        <taxon>Bacteria</taxon>
        <taxon>Pseudomonadati</taxon>
        <taxon>Pseudomonadota</taxon>
        <taxon>Alphaproteobacteria</taxon>
        <taxon>Sphingomonadales</taxon>
        <taxon>Sphingomonadaceae</taxon>
        <taxon>Sphingobium</taxon>
    </lineage>
</organism>
<gene>
    <name evidence="2" type="ORF">AX777_21385</name>
</gene>
<dbReference type="Gene3D" id="1.10.260.40">
    <property type="entry name" value="lambda repressor-like DNA-binding domains"/>
    <property type="match status" value="1"/>
</dbReference>
<evidence type="ECO:0000259" key="1">
    <source>
        <dbReference type="PROSITE" id="PS50943"/>
    </source>
</evidence>
<dbReference type="OrthoDB" id="7582299at2"/>
<feature type="domain" description="HTH cro/C1-type" evidence="1">
    <location>
        <begin position="3"/>
        <end position="59"/>
    </location>
</feature>
<comment type="caution">
    <text evidence="2">The sequence shown here is derived from an EMBL/GenBank/DDBJ whole genome shotgun (WGS) entry which is preliminary data.</text>
</comment>
<dbReference type="PROSITE" id="PS50943">
    <property type="entry name" value="HTH_CROC1"/>
    <property type="match status" value="1"/>
</dbReference>